<sequence>MKKILWGVLLVVLAGCQQGRAIRLDLMAMEFRSECFGAGATTKCVAMRVKYNVAATQLMLDRLEDEFAKIPDPDPQAYAAARQALQRVIDRNEQDRPGWWRRILMNNIEVTYGLAAGQFLVTPNELSELAAVAAENEKRRRKVAATDSLPVEAAAPEVSDVTLHTDAAATTEGFDLDSESADPLDAPAGPEAIERIAVQAAPADETGYAGMMARMAREAEQATARPSFDCARASHPAEHLLCSDASLAAMDVRMARAYADAPACGTDRAALRADQRQWLQHQRNQCSDASCLEDAYQARIAQLEQYCTG</sequence>
<protein>
    <submittedName>
        <fullName evidence="2">Lysozyme inhibitor LprI family protein</fullName>
    </submittedName>
</protein>
<dbReference type="Pfam" id="PF07007">
    <property type="entry name" value="LprI"/>
    <property type="match status" value="1"/>
</dbReference>
<feature type="domain" description="Lysozyme inhibitor LprI-like N-terminal" evidence="1">
    <location>
        <begin position="230"/>
        <end position="303"/>
    </location>
</feature>
<name>A0ABU9JN15_9GAMM</name>
<comment type="caution">
    <text evidence="2">The sequence shown here is derived from an EMBL/GenBank/DDBJ whole genome shotgun (WGS) entry which is preliminary data.</text>
</comment>
<dbReference type="PANTHER" id="PTHR37549">
    <property type="entry name" value="LIPOPROTEIN LPRI"/>
    <property type="match status" value="1"/>
</dbReference>
<evidence type="ECO:0000313" key="3">
    <source>
        <dbReference type="Proteomes" id="UP001455088"/>
    </source>
</evidence>
<evidence type="ECO:0000259" key="1">
    <source>
        <dbReference type="Pfam" id="PF07007"/>
    </source>
</evidence>
<dbReference type="InterPro" id="IPR052755">
    <property type="entry name" value="Lysozyme_Inhibitor_LprI"/>
</dbReference>
<dbReference type="Proteomes" id="UP001455088">
    <property type="component" value="Unassembled WGS sequence"/>
</dbReference>
<gene>
    <name evidence="2" type="ORF">AAE039_11510</name>
</gene>
<organism evidence="2 3">
    <name type="scientific">Stenotrophomonas bentonitica</name>
    <dbReference type="NCBI Taxonomy" id="1450134"/>
    <lineage>
        <taxon>Bacteria</taxon>
        <taxon>Pseudomonadati</taxon>
        <taxon>Pseudomonadota</taxon>
        <taxon>Gammaproteobacteria</taxon>
        <taxon>Lysobacterales</taxon>
        <taxon>Lysobacteraceae</taxon>
        <taxon>Stenotrophomonas</taxon>
    </lineage>
</organism>
<dbReference type="InterPro" id="IPR009739">
    <property type="entry name" value="LprI-like_N"/>
</dbReference>
<accession>A0ABU9JN15</accession>
<dbReference type="PANTHER" id="PTHR37549:SF1">
    <property type="entry name" value="LIPOPROTEIN LPRI"/>
    <property type="match status" value="1"/>
</dbReference>
<dbReference type="EMBL" id="JBBYHY010000006">
    <property type="protein sequence ID" value="MEL3954190.1"/>
    <property type="molecule type" value="Genomic_DNA"/>
</dbReference>
<keyword evidence="3" id="KW-1185">Reference proteome</keyword>
<dbReference type="PROSITE" id="PS51257">
    <property type="entry name" value="PROKAR_LIPOPROTEIN"/>
    <property type="match status" value="1"/>
</dbReference>
<proteinExistence type="predicted"/>
<reference evidence="2 3" key="1">
    <citation type="submission" date="2024-04" db="EMBL/GenBank/DDBJ databases">
        <title>Bacterial endophytes with biocontrol capabilities against important plant pathogens.</title>
        <authorList>
            <person name="Alayande K.A."/>
        </authorList>
    </citation>
    <scope>NUCLEOTIDE SEQUENCE [LARGE SCALE GENOMIC DNA]</scope>
    <source>
        <strain evidence="2 3">KV22</strain>
    </source>
</reference>
<dbReference type="RefSeq" id="WP_102788878.1">
    <property type="nucleotide sequence ID" value="NZ_JBBYHY010000006.1"/>
</dbReference>
<evidence type="ECO:0000313" key="2">
    <source>
        <dbReference type="EMBL" id="MEL3954190.1"/>
    </source>
</evidence>